<protein>
    <submittedName>
        <fullName evidence="2">Uncharacterized protein</fullName>
    </submittedName>
</protein>
<dbReference type="OrthoDB" id="5851198at2759"/>
<dbReference type="Proteomes" id="UP000494206">
    <property type="component" value="Unassembled WGS sequence"/>
</dbReference>
<organism evidence="2 3">
    <name type="scientific">Caenorhabditis bovis</name>
    <dbReference type="NCBI Taxonomy" id="2654633"/>
    <lineage>
        <taxon>Eukaryota</taxon>
        <taxon>Metazoa</taxon>
        <taxon>Ecdysozoa</taxon>
        <taxon>Nematoda</taxon>
        <taxon>Chromadorea</taxon>
        <taxon>Rhabditida</taxon>
        <taxon>Rhabditina</taxon>
        <taxon>Rhabditomorpha</taxon>
        <taxon>Rhabditoidea</taxon>
        <taxon>Rhabditidae</taxon>
        <taxon>Peloderinae</taxon>
        <taxon>Caenorhabditis</taxon>
    </lineage>
</organism>
<feature type="transmembrane region" description="Helical" evidence="1">
    <location>
        <begin position="101"/>
        <end position="125"/>
    </location>
</feature>
<evidence type="ECO:0000313" key="2">
    <source>
        <dbReference type="EMBL" id="CAB3405012.1"/>
    </source>
</evidence>
<name>A0A8S1F389_9PELO</name>
<accession>A0A8S1F389</accession>
<gene>
    <name evidence="2" type="ORF">CBOVIS_LOCUS7263</name>
</gene>
<reference evidence="2 3" key="1">
    <citation type="submission" date="2020-04" db="EMBL/GenBank/DDBJ databases">
        <authorList>
            <person name="Laetsch R D."/>
            <person name="Stevens L."/>
            <person name="Kumar S."/>
            <person name="Blaxter L. M."/>
        </authorList>
    </citation>
    <scope>NUCLEOTIDE SEQUENCE [LARGE SCALE GENOMIC DNA]</scope>
</reference>
<keyword evidence="1" id="KW-0812">Transmembrane</keyword>
<keyword evidence="1" id="KW-1133">Transmembrane helix</keyword>
<sequence length="225" mass="25260">MPVSVNSNPLKLSMLVFRKGMKPFYGMDDNDITKLLNKVGHNSLNVVTALTIIIVGINLLVSHIHPLDYVKTIACVPDLLLALSIWLELAAVRMRSRVPVIISAIIQVPTFAFYVYLAGLQFYRLFYLIDLVSYTPDPIAEITPISGYICFQLLVILYAIRLIFLTVLYKVINVRDHQFSAHTTVFLKPTNTPVTFSSVFAAEPIDLANPYHTHTVYNTTTKSAN</sequence>
<keyword evidence="1" id="KW-0472">Membrane</keyword>
<dbReference type="AlphaFoldDB" id="A0A8S1F389"/>
<evidence type="ECO:0000256" key="1">
    <source>
        <dbReference type="SAM" id="Phobius"/>
    </source>
</evidence>
<feature type="transmembrane region" description="Helical" evidence="1">
    <location>
        <begin position="44"/>
        <end position="64"/>
    </location>
</feature>
<dbReference type="EMBL" id="CADEPM010000004">
    <property type="protein sequence ID" value="CAB3405012.1"/>
    <property type="molecule type" value="Genomic_DNA"/>
</dbReference>
<feature type="transmembrane region" description="Helical" evidence="1">
    <location>
        <begin position="145"/>
        <end position="169"/>
    </location>
</feature>
<proteinExistence type="predicted"/>
<comment type="caution">
    <text evidence="2">The sequence shown here is derived from an EMBL/GenBank/DDBJ whole genome shotgun (WGS) entry which is preliminary data.</text>
</comment>
<keyword evidence="3" id="KW-1185">Reference proteome</keyword>
<evidence type="ECO:0000313" key="3">
    <source>
        <dbReference type="Proteomes" id="UP000494206"/>
    </source>
</evidence>